<dbReference type="EMBL" id="PYAW01000005">
    <property type="protein sequence ID" value="PSL44880.1"/>
    <property type="molecule type" value="Genomic_DNA"/>
</dbReference>
<dbReference type="GO" id="GO:0016853">
    <property type="term" value="F:isomerase activity"/>
    <property type="evidence" value="ECO:0007669"/>
    <property type="project" value="UniProtKB-KW"/>
</dbReference>
<dbReference type="PRINTS" id="PR00744">
    <property type="entry name" value="GLHYDRLASE37"/>
</dbReference>
<dbReference type="Pfam" id="PF22422">
    <property type="entry name" value="MGH1-like_GH"/>
    <property type="match status" value="1"/>
</dbReference>
<dbReference type="PANTHER" id="PTHR23403:SF1">
    <property type="entry name" value="TREHALASE"/>
    <property type="match status" value="1"/>
</dbReference>
<comment type="caution">
    <text evidence="4">The sequence shown here is derived from an EMBL/GenBank/DDBJ whole genome shotgun (WGS) entry which is preliminary data.</text>
</comment>
<feature type="signal peptide" evidence="1">
    <location>
        <begin position="1"/>
        <end position="18"/>
    </location>
</feature>
<keyword evidence="1" id="KW-0732">Signal</keyword>
<name>A0A2P8HF80_CHINA</name>
<proteinExistence type="predicted"/>
<dbReference type="InterPro" id="IPR008928">
    <property type="entry name" value="6-hairpin_glycosidase_sf"/>
</dbReference>
<dbReference type="OrthoDB" id="9781878at2"/>
<gene>
    <name evidence="4" type="ORF">CLV51_105253</name>
</gene>
<evidence type="ECO:0000259" key="3">
    <source>
        <dbReference type="Pfam" id="PF22422"/>
    </source>
</evidence>
<evidence type="ECO:0000259" key="2">
    <source>
        <dbReference type="Pfam" id="PF21152"/>
    </source>
</evidence>
<dbReference type="RefSeq" id="WP_106530311.1">
    <property type="nucleotide sequence ID" value="NZ_PYAW01000005.1"/>
</dbReference>
<dbReference type="InterPro" id="IPR001661">
    <property type="entry name" value="Glyco_hydro_37"/>
</dbReference>
<keyword evidence="5" id="KW-1185">Reference proteome</keyword>
<dbReference type="PANTHER" id="PTHR23403">
    <property type="entry name" value="TREHALASE"/>
    <property type="match status" value="1"/>
</dbReference>
<dbReference type="GO" id="GO:0005993">
    <property type="term" value="P:trehalose catabolic process"/>
    <property type="evidence" value="ECO:0007669"/>
    <property type="project" value="TreeGrafter"/>
</dbReference>
<protein>
    <submittedName>
        <fullName evidence="4">Putative isomerase</fullName>
    </submittedName>
</protein>
<evidence type="ECO:0000313" key="4">
    <source>
        <dbReference type="EMBL" id="PSL44880.1"/>
    </source>
</evidence>
<dbReference type="Gene3D" id="2.70.98.50">
    <property type="entry name" value="putative glycoside hydrolase family protein from bacillus halodurans"/>
    <property type="match status" value="1"/>
</dbReference>
<dbReference type="Pfam" id="PF21152">
    <property type="entry name" value="YgjK_N"/>
    <property type="match status" value="1"/>
</dbReference>
<keyword evidence="4" id="KW-0413">Isomerase</keyword>
<dbReference type="InterPro" id="IPR054491">
    <property type="entry name" value="MGH1-like_GH"/>
</dbReference>
<evidence type="ECO:0000313" key="5">
    <source>
        <dbReference type="Proteomes" id="UP000240971"/>
    </source>
</evidence>
<accession>A0A2P8HF80</accession>
<dbReference type="GO" id="GO:0004555">
    <property type="term" value="F:alpha,alpha-trehalase activity"/>
    <property type="evidence" value="ECO:0007669"/>
    <property type="project" value="InterPro"/>
</dbReference>
<sequence>MNKLKWLLLLLLPVAATAQRNQWADILNTRYTVQDTADITGTFFADMGAWHAYALPEDQYTTGFTGPLLMDMKGEWLSSCIARLRLYENGQALPLLQVDTATHYYPGMLQKTSQAGELQVVLQLIFSGAREAVLQTTIINNGSRPRTLQLQWEGVPALQRAVVHTDANNIRIGISGTAHQFDIHYLSTWNITSTNHGYQATKTMELPANGRVKEIQTQCYYLDPSEIPVHYTLPDTTLVFLHNAARWNDYLKKLFQRMPFTVSDTMRSRLAVKSMITLLTNWRSPAGKLLHGGLFPSISYQGFYGFWSWDSWKQAAGLSYFDTALAQNNIRALFDYQERTGMIPDCIYADSSENNHRDTKPPLAAWAVWEVFQASKDTAFLRSMYAPLCRYHAWWYTHRDHDGNGLCEYGSTDGTRIAAAWESGMDNAVRFDKAVMLQNNPGAWSLDQESVDLNSYLFKEKMILAQIALALQQPKAAQEWRLQAAALRLKINKAFYDTATGYYYDRKLHGELIRVKGAEGWIPLWSGVASETKMKAIALTLKDTAVFNTFVPLPVLDATEPAFDPQNGYWRGPVWIDQFYFAVAGLQAYGAKPLAAKLTARLWQNAAGMQGNGPLYENYHPQTGKGLNAPNFSWTAAHVLMLLATEQ</sequence>
<evidence type="ECO:0000256" key="1">
    <source>
        <dbReference type="SAM" id="SignalP"/>
    </source>
</evidence>
<feature type="domain" description="Mannosylglycerate hydrolase MGH1-like glycoside hydrolase" evidence="3">
    <location>
        <begin position="305"/>
        <end position="635"/>
    </location>
</feature>
<reference evidence="4 5" key="1">
    <citation type="submission" date="2018-03" db="EMBL/GenBank/DDBJ databases">
        <title>Genomic Encyclopedia of Archaeal and Bacterial Type Strains, Phase II (KMG-II): from individual species to whole genera.</title>
        <authorList>
            <person name="Goeker M."/>
        </authorList>
    </citation>
    <scope>NUCLEOTIDE SEQUENCE [LARGE SCALE GENOMIC DNA]</scope>
    <source>
        <strain evidence="4 5">DSM 24859</strain>
    </source>
</reference>
<feature type="chain" id="PRO_5015166053" evidence="1">
    <location>
        <begin position="19"/>
        <end position="647"/>
    </location>
</feature>
<dbReference type="InterPro" id="IPR012341">
    <property type="entry name" value="6hp_glycosidase-like_sf"/>
</dbReference>
<dbReference type="Gene3D" id="1.50.10.10">
    <property type="match status" value="1"/>
</dbReference>
<feature type="domain" description="Glucosidase YgjK N-terminal" evidence="2">
    <location>
        <begin position="43"/>
        <end position="154"/>
    </location>
</feature>
<dbReference type="AlphaFoldDB" id="A0A2P8HF80"/>
<organism evidence="4 5">
    <name type="scientific">Chitinophaga niastensis</name>
    <dbReference type="NCBI Taxonomy" id="536980"/>
    <lineage>
        <taxon>Bacteria</taxon>
        <taxon>Pseudomonadati</taxon>
        <taxon>Bacteroidota</taxon>
        <taxon>Chitinophagia</taxon>
        <taxon>Chitinophagales</taxon>
        <taxon>Chitinophagaceae</taxon>
        <taxon>Chitinophaga</taxon>
    </lineage>
</organism>
<dbReference type="SUPFAM" id="SSF48208">
    <property type="entry name" value="Six-hairpin glycosidases"/>
    <property type="match status" value="1"/>
</dbReference>
<dbReference type="InterPro" id="IPR048450">
    <property type="entry name" value="YgjK_N"/>
</dbReference>
<dbReference type="Proteomes" id="UP000240971">
    <property type="component" value="Unassembled WGS sequence"/>
</dbReference>